<dbReference type="EMBL" id="JAZDWU010000010">
    <property type="protein sequence ID" value="KAK9989087.1"/>
    <property type="molecule type" value="Genomic_DNA"/>
</dbReference>
<comment type="caution">
    <text evidence="2">The sequence shown here is derived from an EMBL/GenBank/DDBJ whole genome shotgun (WGS) entry which is preliminary data.</text>
</comment>
<dbReference type="PANTHER" id="PTHR43139">
    <property type="entry name" value="SI:DKEY-122A22.2"/>
    <property type="match status" value="1"/>
</dbReference>
<organism evidence="2 3">
    <name type="scientific">Lithocarpus litseifolius</name>
    <dbReference type="NCBI Taxonomy" id="425828"/>
    <lineage>
        <taxon>Eukaryota</taxon>
        <taxon>Viridiplantae</taxon>
        <taxon>Streptophyta</taxon>
        <taxon>Embryophyta</taxon>
        <taxon>Tracheophyta</taxon>
        <taxon>Spermatophyta</taxon>
        <taxon>Magnoliopsida</taxon>
        <taxon>eudicotyledons</taxon>
        <taxon>Gunneridae</taxon>
        <taxon>Pentapetalae</taxon>
        <taxon>rosids</taxon>
        <taxon>fabids</taxon>
        <taxon>Fagales</taxon>
        <taxon>Fagaceae</taxon>
        <taxon>Lithocarpus</taxon>
    </lineage>
</organism>
<dbReference type="PRINTS" id="PR00111">
    <property type="entry name" value="ABHYDROLASE"/>
</dbReference>
<dbReference type="Gene3D" id="3.40.50.1820">
    <property type="entry name" value="alpha/beta hydrolase"/>
    <property type="match status" value="1"/>
</dbReference>
<sequence length="266" mass="30575">MSPIKLSKWFSFTASRDWFYRYSFTNAGLSSVTTNLGDGTVMHCWVPKIHKHSKPTLLLIHGFGANAMWQYGEHLHHFTTRFNVYVPDLLFFGRSFTSRPERTESFQASCVMKLMEAHGVLRLSLVGISYGGFVGYNMAAQFPEAVERVVLCCAGVCLEEKDMEDGLFKVSDLDEAASILLPQKPEKLRQLISLSFVKQARVMPSWFLSDFINVMCKGFVEERRELIQTVLKYRSLSDLPVIKQRKLLYVLEDDFGFSTDKKQFRH</sequence>
<dbReference type="AlphaFoldDB" id="A0AAW2BVC7"/>
<dbReference type="InterPro" id="IPR029058">
    <property type="entry name" value="AB_hydrolase_fold"/>
</dbReference>
<protein>
    <recommendedName>
        <fullName evidence="1">AB hydrolase-1 domain-containing protein</fullName>
    </recommendedName>
</protein>
<feature type="domain" description="AB hydrolase-1" evidence="1">
    <location>
        <begin position="55"/>
        <end position="192"/>
    </location>
</feature>
<dbReference type="PANTHER" id="PTHR43139:SF7">
    <property type="entry name" value="ALPHA_BETA-HYDROLASES SUPERFAMILY PROTEIN"/>
    <property type="match status" value="1"/>
</dbReference>
<gene>
    <name evidence="2" type="ORF">SO802_029326</name>
</gene>
<keyword evidence="3" id="KW-1185">Reference proteome</keyword>
<dbReference type="Pfam" id="PF00561">
    <property type="entry name" value="Abhydrolase_1"/>
    <property type="match status" value="1"/>
</dbReference>
<evidence type="ECO:0000313" key="3">
    <source>
        <dbReference type="Proteomes" id="UP001459277"/>
    </source>
</evidence>
<accession>A0AAW2BVC7</accession>
<name>A0AAW2BVC7_9ROSI</name>
<dbReference type="InterPro" id="IPR000073">
    <property type="entry name" value="AB_hydrolase_1"/>
</dbReference>
<proteinExistence type="predicted"/>
<evidence type="ECO:0000259" key="1">
    <source>
        <dbReference type="Pfam" id="PF00561"/>
    </source>
</evidence>
<evidence type="ECO:0000313" key="2">
    <source>
        <dbReference type="EMBL" id="KAK9989087.1"/>
    </source>
</evidence>
<reference evidence="2 3" key="1">
    <citation type="submission" date="2024-01" db="EMBL/GenBank/DDBJ databases">
        <title>A telomere-to-telomere, gap-free genome of sweet tea (Lithocarpus litseifolius).</title>
        <authorList>
            <person name="Zhou J."/>
        </authorList>
    </citation>
    <scope>NUCLEOTIDE SEQUENCE [LARGE SCALE GENOMIC DNA]</scope>
    <source>
        <strain evidence="2">Zhou-2022a</strain>
        <tissue evidence="2">Leaf</tissue>
    </source>
</reference>
<dbReference type="Proteomes" id="UP001459277">
    <property type="component" value="Unassembled WGS sequence"/>
</dbReference>
<dbReference type="InterPro" id="IPR052370">
    <property type="entry name" value="Meta-cleavage_hydrolase"/>
</dbReference>
<dbReference type="SUPFAM" id="SSF53474">
    <property type="entry name" value="alpha/beta-Hydrolases"/>
    <property type="match status" value="1"/>
</dbReference>